<protein>
    <submittedName>
        <fullName evidence="2">Putative glycosyltransferase</fullName>
    </submittedName>
</protein>
<dbReference type="SUPFAM" id="SSF53756">
    <property type="entry name" value="UDP-Glycosyltransferase/glycogen phosphorylase"/>
    <property type="match status" value="1"/>
</dbReference>
<evidence type="ECO:0000259" key="1">
    <source>
        <dbReference type="Pfam" id="PF04101"/>
    </source>
</evidence>
<keyword evidence="2" id="KW-0808">Transferase</keyword>
<name>A2V7R0_KLEPO</name>
<dbReference type="GO" id="GO:0016758">
    <property type="term" value="F:hexosyltransferase activity"/>
    <property type="evidence" value="ECO:0007669"/>
    <property type="project" value="InterPro"/>
</dbReference>
<dbReference type="EMBL" id="AB289645">
    <property type="protein sequence ID" value="BAF46990.1"/>
    <property type="molecule type" value="Genomic_DNA"/>
</dbReference>
<sequence>MIFCSVGTQLPFSRLVDYLYRWSEFVNKQQKRIVIQSGGEVNSKKLDNILVRMFVSEEEFSKYIDECSVFISHAGMGNIIRAIELNKPIVIVPRLGSLNEHRNDHQTDSANRFSSLSNVFVANDFDSFCKAIELASGYCDNRSKTAYPERDKLIKYLNSQISLL</sequence>
<reference evidence="2" key="1">
    <citation type="journal article" date="2007" name="Clin. Infect. Dis.">
        <title>Klebsiella pneumoniae genotype K1: an emerging pathogen that causes septic ocular or central nervous system complications from pyogenic liver abscess.</title>
        <authorList>
            <person name="Fang C.T."/>
            <person name="Lai S.Y."/>
            <person name="Yi W.C."/>
            <person name="Hsueh P.R."/>
            <person name="Liu K.L."/>
            <person name="Chang S.C."/>
        </authorList>
    </citation>
    <scope>NUCLEOTIDE SEQUENCE</scope>
    <source>
        <strain evidence="2">Kauffmann E5051</strain>
    </source>
</reference>
<organism evidence="2">
    <name type="scientific">Klebsiella pneumoniae subsp. ozaenae</name>
    <dbReference type="NCBI Taxonomy" id="574"/>
    <lineage>
        <taxon>Bacteria</taxon>
        <taxon>Pseudomonadati</taxon>
        <taxon>Pseudomonadota</taxon>
        <taxon>Gammaproteobacteria</taxon>
        <taxon>Enterobacterales</taxon>
        <taxon>Enterobacteriaceae</taxon>
        <taxon>Klebsiella/Raoultella group</taxon>
        <taxon>Klebsiella</taxon>
        <taxon>Klebsiella pneumoniae complex</taxon>
    </lineage>
</organism>
<evidence type="ECO:0000313" key="2">
    <source>
        <dbReference type="EMBL" id="BAF46990.1"/>
    </source>
</evidence>
<dbReference type="InterPro" id="IPR007235">
    <property type="entry name" value="Glyco_trans_28_C"/>
</dbReference>
<dbReference type="AlphaFoldDB" id="A2V7R0"/>
<reference evidence="2" key="2">
    <citation type="submission" date="2007-01" db="EMBL/GenBank/DDBJ databases">
        <title>Complete nucleotide sequences of Klebsiella pneumoniae serotype K5 capsular polysaccharides biosynthesis gene cluster, Statens Serum Institut (Denmark) serotype K5 reference strain.</title>
        <authorList>
            <person name="Fang C.T."/>
            <person name="Lai S.Y."/>
            <person name="Yi W.C."/>
        </authorList>
    </citation>
    <scope>NUCLEOTIDE SEQUENCE</scope>
    <source>
        <strain evidence="2">Kauffmann E5051</strain>
    </source>
</reference>
<dbReference type="Gene3D" id="3.40.50.2000">
    <property type="entry name" value="Glycogen Phosphorylase B"/>
    <property type="match status" value="1"/>
</dbReference>
<dbReference type="Pfam" id="PF04101">
    <property type="entry name" value="Glyco_tran_28_C"/>
    <property type="match status" value="1"/>
</dbReference>
<dbReference type="RefSeq" id="WP_000575408.1">
    <property type="nucleotide sequence ID" value="NZ_JVKF01000073.1"/>
</dbReference>
<feature type="domain" description="Glycosyl transferase family 28 C-terminal" evidence="1">
    <location>
        <begin position="3"/>
        <end position="112"/>
    </location>
</feature>
<accession>A2V7R0</accession>
<proteinExistence type="predicted"/>